<accession>A0AAV3U9E9</accession>
<reference evidence="4" key="1">
    <citation type="journal article" date="2019" name="Int. J. Syst. Evol. Microbiol.">
        <title>The Global Catalogue of Microorganisms (GCM) 10K type strain sequencing project: providing services to taxonomists for standard genome sequencing and annotation.</title>
        <authorList>
            <consortium name="The Broad Institute Genomics Platform"/>
            <consortium name="The Broad Institute Genome Sequencing Center for Infectious Disease"/>
            <person name="Wu L."/>
            <person name="Ma J."/>
        </authorList>
    </citation>
    <scope>NUCLEOTIDE SEQUENCE [LARGE SCALE GENOMIC DNA]</scope>
    <source>
        <strain evidence="4">JCM 19134</strain>
    </source>
</reference>
<keyword evidence="2" id="KW-1133">Transmembrane helix</keyword>
<dbReference type="RefSeq" id="WP_345427847.1">
    <property type="nucleotide sequence ID" value="NZ_AP031496.1"/>
</dbReference>
<keyword evidence="4" id="KW-1185">Reference proteome</keyword>
<dbReference type="AlphaFoldDB" id="A0AAV3U9E9"/>
<dbReference type="EMBL" id="BAABLX010000079">
    <property type="protein sequence ID" value="GAA4960372.1"/>
    <property type="molecule type" value="Genomic_DNA"/>
</dbReference>
<evidence type="ECO:0000313" key="4">
    <source>
        <dbReference type="Proteomes" id="UP001409585"/>
    </source>
</evidence>
<sequence length="164" mass="18350">MWYLFTQMWLWILFSFALGWVAHWYYSGRRDQTQTDATQTQAQPFVAATTPSTTSAASPVAPEPAPISEEAEVSQPQVTSEKEEHSEKPSGFSQEPEAKDNLKRIKGIGAVNEKALNDLGIYQFSQIAQWTPENIKWVEGSLAFPGRIGREDWVSQAKTLADEG</sequence>
<feature type="transmembrane region" description="Helical" evidence="2">
    <location>
        <begin position="6"/>
        <end position="26"/>
    </location>
</feature>
<evidence type="ECO:0000313" key="3">
    <source>
        <dbReference type="EMBL" id="GAA4960372.1"/>
    </source>
</evidence>
<comment type="caution">
    <text evidence="3">The sequence shown here is derived from an EMBL/GenBank/DDBJ whole genome shotgun (WGS) entry which is preliminary data.</text>
</comment>
<evidence type="ECO:0000256" key="1">
    <source>
        <dbReference type="SAM" id="MobiDB-lite"/>
    </source>
</evidence>
<feature type="region of interest" description="Disordered" evidence="1">
    <location>
        <begin position="48"/>
        <end position="101"/>
    </location>
</feature>
<dbReference type="Gene3D" id="1.10.150.20">
    <property type="entry name" value="5' to 3' exonuclease, C-terminal subdomain"/>
    <property type="match status" value="1"/>
</dbReference>
<name>A0AAV3U9E9_9ALTE</name>
<proteinExistence type="predicted"/>
<keyword evidence="2" id="KW-0812">Transmembrane</keyword>
<dbReference type="Proteomes" id="UP001409585">
    <property type="component" value="Unassembled WGS sequence"/>
</dbReference>
<feature type="compositionally biased region" description="Low complexity" evidence="1">
    <location>
        <begin position="48"/>
        <end position="60"/>
    </location>
</feature>
<organism evidence="3 4">
    <name type="scientific">Halioxenophilus aromaticivorans</name>
    <dbReference type="NCBI Taxonomy" id="1306992"/>
    <lineage>
        <taxon>Bacteria</taxon>
        <taxon>Pseudomonadati</taxon>
        <taxon>Pseudomonadota</taxon>
        <taxon>Gammaproteobacteria</taxon>
        <taxon>Alteromonadales</taxon>
        <taxon>Alteromonadaceae</taxon>
        <taxon>Halioxenophilus</taxon>
    </lineage>
</organism>
<keyword evidence="2" id="KW-0472">Membrane</keyword>
<protein>
    <submittedName>
        <fullName evidence="3">Uncharacterized protein</fullName>
    </submittedName>
</protein>
<evidence type="ECO:0000256" key="2">
    <source>
        <dbReference type="SAM" id="Phobius"/>
    </source>
</evidence>
<gene>
    <name evidence="3" type="ORF">GCM10025791_47070</name>
</gene>